<protein>
    <submittedName>
        <fullName evidence="1">Uncharacterized protein</fullName>
    </submittedName>
</protein>
<gene>
    <name evidence="1" type="ORF">GA0116959_11178</name>
</gene>
<organism evidence="1 2">
    <name type="scientific">Acinetobacter albensis</name>
    <dbReference type="NCBI Taxonomy" id="1673609"/>
    <lineage>
        <taxon>Bacteria</taxon>
        <taxon>Pseudomonadati</taxon>
        <taxon>Pseudomonadota</taxon>
        <taxon>Gammaproteobacteria</taxon>
        <taxon>Moraxellales</taxon>
        <taxon>Moraxellaceae</taxon>
        <taxon>Acinetobacter</taxon>
    </lineage>
</organism>
<evidence type="ECO:0000313" key="2">
    <source>
        <dbReference type="Proteomes" id="UP000243661"/>
    </source>
</evidence>
<dbReference type="Proteomes" id="UP000243661">
    <property type="component" value="Unassembled WGS sequence"/>
</dbReference>
<name>A0A1C4GX22_9GAMM</name>
<dbReference type="EMBL" id="FMBK01000011">
    <property type="protein sequence ID" value="SCC72672.1"/>
    <property type="molecule type" value="Genomic_DNA"/>
</dbReference>
<evidence type="ECO:0000313" key="1">
    <source>
        <dbReference type="EMBL" id="SCC72672.1"/>
    </source>
</evidence>
<accession>A0A1C4GX22</accession>
<dbReference type="OrthoDB" id="6660515at2"/>
<reference evidence="1 2" key="1">
    <citation type="submission" date="2016-08" db="EMBL/GenBank/DDBJ databases">
        <authorList>
            <person name="Seilhamer J.J."/>
        </authorList>
    </citation>
    <scope>NUCLEOTIDE SEQUENCE [LARGE SCALE GENOMIC DNA]</scope>
    <source>
        <strain evidence="1 2">ANC 4874</strain>
    </source>
</reference>
<sequence length="228" mass="25690">MIGHQRDILATLGIDIWIPKDVVCQSVSTHSIWRDQAALEEYPTEIVIEHKHSAVPIISQIDSIQVEDFHSLKSEQGVIAPSVIKETQSEPLAAVLLDDIPVVQIAPFQFQALGLPNCVIVADVTEISSGQQQLWHNIQQAFQSEYYELQWPFPFINFQDGRGAESYIKGFIDTIAVEKAIICLGSHAYMKEIAIIELSSLEEMLEHPLLKKNLWQKIDELKKDMSGT</sequence>
<dbReference type="RefSeq" id="WP_092720623.1">
    <property type="nucleotide sequence ID" value="NZ_FMBK01000011.1"/>
</dbReference>
<proteinExistence type="predicted"/>
<dbReference type="AlphaFoldDB" id="A0A1C4GX22"/>